<sequence length="334" mass="38455">MMTINEQQAAIVRKIFSAVLSGKSSTAIAKTLNERGIPAKRGGKWNPNSIRNIVINEKYTGDCLFQKTYTDEEFNRHMNRGEKDQYVAHDHHKAIISHKEAEAAKAIVLQHAKEKGLRTKTGKCQNRYALTGKIICGECGSSFKRRTHYCTGSRYAAWACTTHIEDKTRCSIKYIRDDRVKLAFVTMMNKLIFAHRRILRTYVAALQDSPVDSPMKRIHELQTQLAENKEKRDNLLRLASQEIIDQVIYNRENNVLMSEYTQYRYEMESLTSNISSSVGMLASANDLLHFTEKIVMLDDFDAELFDRYVDRIIVISREEASFELKCGLSLHERM</sequence>
<gene>
    <name evidence="4" type="ordered locus">LRC_05160</name>
</gene>
<dbReference type="GO" id="GO:0003677">
    <property type="term" value="F:DNA binding"/>
    <property type="evidence" value="ECO:0007669"/>
    <property type="project" value="UniProtKB-KW"/>
</dbReference>
<dbReference type="Proteomes" id="UP000001279">
    <property type="component" value="Chromosome"/>
</dbReference>
<dbReference type="GO" id="GO:0000150">
    <property type="term" value="F:DNA strand exchange activity"/>
    <property type="evidence" value="ECO:0007669"/>
    <property type="project" value="InterPro"/>
</dbReference>
<dbReference type="InterPro" id="IPR025827">
    <property type="entry name" value="Zn_ribbon_recom_dom"/>
</dbReference>
<keyword evidence="2" id="KW-0233">DNA recombination</keyword>
<dbReference type="HOGENOM" id="CLU_010686_0_5_9"/>
<dbReference type="PROSITE" id="PS51737">
    <property type="entry name" value="RECOMBINASE_DNA_BIND"/>
    <property type="match status" value="1"/>
</dbReference>
<dbReference type="Gene3D" id="3.90.1750.20">
    <property type="entry name" value="Putative Large Serine Recombinase, Chain B, Domain 2"/>
    <property type="match status" value="1"/>
</dbReference>
<evidence type="ECO:0000256" key="2">
    <source>
        <dbReference type="ARBA" id="ARBA00023172"/>
    </source>
</evidence>
<dbReference type="STRING" id="1069534.LRC_05160"/>
<keyword evidence="1" id="KW-0238">DNA-binding</keyword>
<evidence type="ECO:0000256" key="1">
    <source>
        <dbReference type="ARBA" id="ARBA00023125"/>
    </source>
</evidence>
<evidence type="ECO:0000313" key="4">
    <source>
        <dbReference type="EMBL" id="AEN77820.1"/>
    </source>
</evidence>
<dbReference type="PANTHER" id="PTHR30461">
    <property type="entry name" value="DNA-INVERTASE FROM LAMBDOID PROPHAGE"/>
    <property type="match status" value="1"/>
</dbReference>
<evidence type="ECO:0000259" key="3">
    <source>
        <dbReference type="PROSITE" id="PS51737"/>
    </source>
</evidence>
<dbReference type="PATRIC" id="fig|1069534.5.peg.574"/>
<feature type="domain" description="Recombinase" evidence="3">
    <location>
        <begin position="1"/>
        <end position="114"/>
    </location>
</feature>
<dbReference type="EMBL" id="CP003032">
    <property type="protein sequence ID" value="AEN77820.1"/>
    <property type="molecule type" value="Genomic_DNA"/>
</dbReference>
<dbReference type="eggNOG" id="COG1961">
    <property type="taxonomic scope" value="Bacteria"/>
</dbReference>
<keyword evidence="5" id="KW-1185">Reference proteome</keyword>
<dbReference type="InterPro" id="IPR050639">
    <property type="entry name" value="SSR_resolvase"/>
</dbReference>
<protein>
    <submittedName>
        <fullName evidence="4">Integrase</fullName>
    </submittedName>
</protein>
<dbReference type="KEGG" id="lrm:LRC_05160"/>
<dbReference type="Pfam" id="PF07508">
    <property type="entry name" value="Recombinase"/>
    <property type="match status" value="1"/>
</dbReference>
<dbReference type="InterPro" id="IPR038109">
    <property type="entry name" value="DNA_bind_recomb_sf"/>
</dbReference>
<dbReference type="InterPro" id="IPR011109">
    <property type="entry name" value="DNA_bind_recombinase_dom"/>
</dbReference>
<dbReference type="PANTHER" id="PTHR30461:SF2">
    <property type="entry name" value="SERINE RECOMBINASE PINE-RELATED"/>
    <property type="match status" value="1"/>
</dbReference>
<dbReference type="AlphaFoldDB" id="G2SLX3"/>
<name>G2SLX3_LIGR2</name>
<proteinExistence type="predicted"/>
<organism evidence="4 5">
    <name type="scientific">Ligilactobacillus ruminis (strain ATCC 27782 / RF3)</name>
    <name type="common">Lactobacillus ruminis</name>
    <dbReference type="NCBI Taxonomy" id="1069534"/>
    <lineage>
        <taxon>Bacteria</taxon>
        <taxon>Bacillati</taxon>
        <taxon>Bacillota</taxon>
        <taxon>Bacilli</taxon>
        <taxon>Lactobacillales</taxon>
        <taxon>Lactobacillaceae</taxon>
        <taxon>Ligilactobacillus</taxon>
    </lineage>
</organism>
<evidence type="ECO:0000313" key="5">
    <source>
        <dbReference type="Proteomes" id="UP000001279"/>
    </source>
</evidence>
<dbReference type="Pfam" id="PF13408">
    <property type="entry name" value="Zn_ribbon_recom"/>
    <property type="match status" value="1"/>
</dbReference>
<accession>G2SLX3</accession>
<reference evidence="4 5" key="1">
    <citation type="journal article" date="2011" name="Microb. Cell Fact.">
        <title>Genome sequences and comparative genomics of two Lactobacillus ruminis strains from the bovine and human intestinal tracts.</title>
        <authorList>
            <person name="Forde B.M."/>
            <person name="Neville B.A."/>
            <person name="O'Donnell M.M."/>
            <person name="Riboulet-Bisson E."/>
            <person name="Claesson M.J."/>
            <person name="Coghlan A."/>
            <person name="Ross R.P."/>
            <person name="O'Toole P.W."/>
        </authorList>
    </citation>
    <scope>NUCLEOTIDE SEQUENCE [LARGE SCALE GENOMIC DNA]</scope>
    <source>
        <strain evidence="5">ATCC 27782 / RF3</strain>
    </source>
</reference>